<keyword evidence="5" id="KW-0460">Magnesium</keyword>
<dbReference type="PANTHER" id="PTHR22748">
    <property type="entry name" value="AP ENDONUCLEASE"/>
    <property type="match status" value="1"/>
</dbReference>
<dbReference type="EMBL" id="JBJQOH010000005">
    <property type="protein sequence ID" value="KAL3686462.1"/>
    <property type="molecule type" value="Genomic_DNA"/>
</dbReference>
<dbReference type="InterPro" id="IPR005135">
    <property type="entry name" value="Endo/exonuclease/phosphatase"/>
</dbReference>
<proteinExistence type="inferred from homology"/>
<keyword evidence="3" id="KW-0479">Metal-binding</keyword>
<protein>
    <recommendedName>
        <fullName evidence="7">Endonuclease/exonuclease/phosphatase domain-containing protein</fullName>
    </recommendedName>
</protein>
<evidence type="ECO:0000256" key="3">
    <source>
        <dbReference type="ARBA" id="ARBA00022723"/>
    </source>
</evidence>
<evidence type="ECO:0000256" key="6">
    <source>
        <dbReference type="SAM" id="MobiDB-lite"/>
    </source>
</evidence>
<comment type="similarity">
    <text evidence="2">Belongs to the DNA repair enzymes AP/ExoA family.</text>
</comment>
<sequence length="377" mass="43628">MSEANDLVDQETVRAPKHNRGGNKIHPARGARTLGGSTGGSSKLPNMPYNTMNILSWNTRGFGTNSRRRIIKKFMRKHHKDDIIALQKLKVTDQRKLETNLRALMPKGRVIVDYTHSGWGGCALLISSKLRVSEVGTSEFGGAVWATVHAAHGSVMVASLHAPNTKEECQLYWEWWDRQVDGEDWILAGDFNNVELPDDNKGKSALIRGAEERTWRCLMDRTDMVDAYLTAANTLGGLYSRLAFCRERFDRARLDRFYLSNRDEWCELIKQVEHHSGVIQSLEEIREEHPLFCHSSQKRWELAWGRIKHALKEEKEKERAEGREGEDTRREVEELRIRAETEDLSTKAMDILRRKETELRERDLRDAKSWKYRSQEK</sequence>
<organism evidence="8 9">
    <name type="scientific">Riccia sorocarpa</name>
    <dbReference type="NCBI Taxonomy" id="122646"/>
    <lineage>
        <taxon>Eukaryota</taxon>
        <taxon>Viridiplantae</taxon>
        <taxon>Streptophyta</taxon>
        <taxon>Embryophyta</taxon>
        <taxon>Marchantiophyta</taxon>
        <taxon>Marchantiopsida</taxon>
        <taxon>Marchantiidae</taxon>
        <taxon>Marchantiales</taxon>
        <taxon>Ricciaceae</taxon>
        <taxon>Riccia</taxon>
    </lineage>
</organism>
<evidence type="ECO:0000313" key="9">
    <source>
        <dbReference type="Proteomes" id="UP001633002"/>
    </source>
</evidence>
<dbReference type="Gene3D" id="3.60.10.10">
    <property type="entry name" value="Endonuclease/exonuclease/phosphatase"/>
    <property type="match status" value="1"/>
</dbReference>
<dbReference type="InterPro" id="IPR004808">
    <property type="entry name" value="AP_endonuc_1"/>
</dbReference>
<dbReference type="InterPro" id="IPR036691">
    <property type="entry name" value="Endo/exonu/phosph_ase_sf"/>
</dbReference>
<dbReference type="Proteomes" id="UP001633002">
    <property type="component" value="Unassembled WGS sequence"/>
</dbReference>
<gene>
    <name evidence="8" type="ORF">R1sor_009036</name>
</gene>
<keyword evidence="9" id="KW-1185">Reference proteome</keyword>
<feature type="compositionally biased region" description="Basic residues" evidence="6">
    <location>
        <begin position="15"/>
        <end position="29"/>
    </location>
</feature>
<comment type="caution">
    <text evidence="8">The sequence shown here is derived from an EMBL/GenBank/DDBJ whole genome shotgun (WGS) entry which is preliminary data.</text>
</comment>
<feature type="domain" description="Endonuclease/exonuclease/phosphatase" evidence="7">
    <location>
        <begin position="55"/>
        <end position="261"/>
    </location>
</feature>
<dbReference type="GO" id="GO:0046872">
    <property type="term" value="F:metal ion binding"/>
    <property type="evidence" value="ECO:0007669"/>
    <property type="project" value="UniProtKB-KW"/>
</dbReference>
<evidence type="ECO:0000256" key="1">
    <source>
        <dbReference type="ARBA" id="ARBA00001946"/>
    </source>
</evidence>
<feature type="region of interest" description="Disordered" evidence="6">
    <location>
        <begin position="1"/>
        <end position="45"/>
    </location>
</feature>
<evidence type="ECO:0000256" key="4">
    <source>
        <dbReference type="ARBA" id="ARBA00022801"/>
    </source>
</evidence>
<name>A0ABD3H4M7_9MARC</name>
<reference evidence="8 9" key="1">
    <citation type="submission" date="2024-09" db="EMBL/GenBank/DDBJ databases">
        <title>Chromosome-scale assembly of Riccia sorocarpa.</title>
        <authorList>
            <person name="Paukszto L."/>
        </authorList>
    </citation>
    <scope>NUCLEOTIDE SEQUENCE [LARGE SCALE GENOMIC DNA]</scope>
    <source>
        <strain evidence="8">LP-2024</strain>
        <tissue evidence="8">Aerial parts of the thallus</tissue>
    </source>
</reference>
<evidence type="ECO:0000256" key="2">
    <source>
        <dbReference type="ARBA" id="ARBA00007092"/>
    </source>
</evidence>
<comment type="cofactor">
    <cofactor evidence="1">
        <name>Mg(2+)</name>
        <dbReference type="ChEBI" id="CHEBI:18420"/>
    </cofactor>
</comment>
<evidence type="ECO:0000256" key="5">
    <source>
        <dbReference type="ARBA" id="ARBA00022842"/>
    </source>
</evidence>
<dbReference type="SUPFAM" id="SSF56219">
    <property type="entry name" value="DNase I-like"/>
    <property type="match status" value="1"/>
</dbReference>
<evidence type="ECO:0000313" key="8">
    <source>
        <dbReference type="EMBL" id="KAL3686462.1"/>
    </source>
</evidence>
<evidence type="ECO:0000259" key="7">
    <source>
        <dbReference type="Pfam" id="PF03372"/>
    </source>
</evidence>
<accession>A0ABD3H4M7</accession>
<dbReference type="PANTHER" id="PTHR22748:SF4">
    <property type="entry name" value="DNA-(APURINIC OR APYRIMIDINIC SITE) ENDONUCLEASE 2"/>
    <property type="match status" value="1"/>
</dbReference>
<dbReference type="Pfam" id="PF03372">
    <property type="entry name" value="Exo_endo_phos"/>
    <property type="match status" value="1"/>
</dbReference>
<dbReference type="AlphaFoldDB" id="A0ABD3H4M7"/>
<dbReference type="GO" id="GO:0016787">
    <property type="term" value="F:hydrolase activity"/>
    <property type="evidence" value="ECO:0007669"/>
    <property type="project" value="UniProtKB-KW"/>
</dbReference>
<keyword evidence="4" id="KW-0378">Hydrolase</keyword>